<comment type="miscellaneous">
    <text evidence="6">The active site is a conserved redox-active cysteine residue, the peroxidatic cysteine (C(P)), which makes the nucleophilic attack on the peroxide substrate. The peroxide oxidizes the C(P)-SH to cysteine sulfenic acid (C(P)-SOH), which then reacts with another cysteine residue, the resolving cysteine (C(R)), to form a disulfide bridge. The disulfide is subsequently reduced by an appropriate electron donor to complete the catalytic cycle. In this atypical 2-Cys peroxiredoxin, C(R) is present in the same subunit to form an intramolecular disulfide. The disulfide is subsequently reduced by thioredoxin.</text>
</comment>
<evidence type="ECO:0000256" key="1">
    <source>
        <dbReference type="ARBA" id="ARBA00022559"/>
    </source>
</evidence>
<feature type="active site" description="Cysteine sulfenic acid (-SOH) intermediate" evidence="6">
    <location>
        <position position="60"/>
    </location>
</feature>
<dbReference type="InterPro" id="IPR013740">
    <property type="entry name" value="Redoxin"/>
</dbReference>
<evidence type="ECO:0000256" key="2">
    <source>
        <dbReference type="ARBA" id="ARBA00022862"/>
    </source>
</evidence>
<dbReference type="PROSITE" id="PS51352">
    <property type="entry name" value="THIOREDOXIN_2"/>
    <property type="match status" value="1"/>
</dbReference>
<dbReference type="EMBL" id="CP064954">
    <property type="protein sequence ID" value="QPK78231.1"/>
    <property type="molecule type" value="Genomic_DNA"/>
</dbReference>
<dbReference type="PANTHER" id="PTHR43110:SF1">
    <property type="entry name" value="THIOL PEROXIDASE"/>
    <property type="match status" value="1"/>
</dbReference>
<comment type="subunit">
    <text evidence="6">Homodimer.</text>
</comment>
<gene>
    <name evidence="6 8" type="primary">tpx</name>
    <name evidence="8" type="ORF">G7Y31_06420</name>
</gene>
<evidence type="ECO:0000256" key="5">
    <source>
        <dbReference type="ARBA" id="ARBA00023284"/>
    </source>
</evidence>
<dbReference type="InterPro" id="IPR002065">
    <property type="entry name" value="TPX"/>
</dbReference>
<accession>A0A7T0KCG7</accession>
<reference evidence="8 9" key="1">
    <citation type="submission" date="2020-11" db="EMBL/GenBank/DDBJ databases">
        <title>Corynebacterium sp. ZJ-599.</title>
        <authorList>
            <person name="Zhou J."/>
        </authorList>
    </citation>
    <scope>NUCLEOTIDE SEQUENCE [LARGE SCALE GENOMIC DNA]</scope>
    <source>
        <strain evidence="8 9">ZJ-599</strain>
    </source>
</reference>
<sequence length="165" mass="17228">MATVTFHNDPVETVGTLPAVGEQLPTFDLVGTDLGAVSAADFAGKRLVVSIFPSVDTGTCAAAMRTFNEEAAGLDNTVVLCVSKDLPFAQSRFCAAEGIENVVSASAFRSTFGEDFGLTLQGSPLQGLLARAIVVTDAEHKVVYTQLVDEVTEEPDYAAAIAALN</sequence>
<evidence type="ECO:0000256" key="6">
    <source>
        <dbReference type="HAMAP-Rule" id="MF_00269"/>
    </source>
</evidence>
<name>A0A7T0KCG7_9CORY</name>
<feature type="disulfide bond" description="Redox-active" evidence="6">
    <location>
        <begin position="60"/>
        <end position="94"/>
    </location>
</feature>
<comment type="similarity">
    <text evidence="6">Belongs to the peroxiredoxin family. Tpx subfamily.</text>
</comment>
<dbReference type="AlphaFoldDB" id="A0A7T0KCG7"/>
<dbReference type="RefSeq" id="WP_165008270.1">
    <property type="nucleotide sequence ID" value="NZ_CP064954.1"/>
</dbReference>
<proteinExistence type="inferred from homology"/>
<dbReference type="EC" id="1.11.1.24" evidence="6"/>
<dbReference type="KEGG" id="cliz:G7Y31_06420"/>
<dbReference type="HAMAP" id="MF_00269">
    <property type="entry name" value="Tpx"/>
    <property type="match status" value="1"/>
</dbReference>
<dbReference type="Pfam" id="PF08534">
    <property type="entry name" value="Redoxin"/>
    <property type="match status" value="1"/>
</dbReference>
<feature type="domain" description="Thioredoxin" evidence="7">
    <location>
        <begin position="18"/>
        <end position="165"/>
    </location>
</feature>
<protein>
    <recommendedName>
        <fullName evidence="6">Thiol peroxidase</fullName>
        <shortName evidence="6">Tpx</shortName>
        <ecNumber evidence="6">1.11.1.24</ecNumber>
    </recommendedName>
    <alternativeName>
        <fullName evidence="6">Peroxiredoxin tpx</fullName>
        <shortName evidence="6">Prx</shortName>
    </alternativeName>
    <alternativeName>
        <fullName evidence="6">Thioredoxin peroxidase</fullName>
    </alternativeName>
    <alternativeName>
        <fullName evidence="6">Thioredoxin-dependent peroxiredoxin</fullName>
    </alternativeName>
</protein>
<comment type="catalytic activity">
    <reaction evidence="6">
        <text>a hydroperoxide + [thioredoxin]-dithiol = an alcohol + [thioredoxin]-disulfide + H2O</text>
        <dbReference type="Rhea" id="RHEA:62620"/>
        <dbReference type="Rhea" id="RHEA-COMP:10698"/>
        <dbReference type="Rhea" id="RHEA-COMP:10700"/>
        <dbReference type="ChEBI" id="CHEBI:15377"/>
        <dbReference type="ChEBI" id="CHEBI:29950"/>
        <dbReference type="ChEBI" id="CHEBI:30879"/>
        <dbReference type="ChEBI" id="CHEBI:35924"/>
        <dbReference type="ChEBI" id="CHEBI:50058"/>
        <dbReference type="EC" id="1.11.1.24"/>
    </reaction>
</comment>
<dbReference type="InterPro" id="IPR013766">
    <property type="entry name" value="Thioredoxin_domain"/>
</dbReference>
<organism evidence="8 9">
    <name type="scientific">Corynebacterium lizhenjunii</name>
    <dbReference type="NCBI Taxonomy" id="2709394"/>
    <lineage>
        <taxon>Bacteria</taxon>
        <taxon>Bacillati</taxon>
        <taxon>Actinomycetota</taxon>
        <taxon>Actinomycetes</taxon>
        <taxon>Mycobacteriales</taxon>
        <taxon>Corynebacteriaceae</taxon>
        <taxon>Corynebacterium</taxon>
    </lineage>
</organism>
<keyword evidence="4 6" id="KW-1015">Disulfide bond</keyword>
<dbReference type="InterPro" id="IPR050455">
    <property type="entry name" value="Tpx_Peroxidase_subfamily"/>
</dbReference>
<dbReference type="GO" id="GO:0008379">
    <property type="term" value="F:thioredoxin peroxidase activity"/>
    <property type="evidence" value="ECO:0007669"/>
    <property type="project" value="UniProtKB-UniRule"/>
</dbReference>
<keyword evidence="2 6" id="KW-0049">Antioxidant</keyword>
<evidence type="ECO:0000313" key="8">
    <source>
        <dbReference type="EMBL" id="QPK78231.1"/>
    </source>
</evidence>
<dbReference type="InterPro" id="IPR018219">
    <property type="entry name" value="Tpx_CS"/>
</dbReference>
<keyword evidence="1 6" id="KW-0575">Peroxidase</keyword>
<evidence type="ECO:0000256" key="3">
    <source>
        <dbReference type="ARBA" id="ARBA00023002"/>
    </source>
</evidence>
<dbReference type="Gene3D" id="3.40.30.10">
    <property type="entry name" value="Glutaredoxin"/>
    <property type="match status" value="1"/>
</dbReference>
<dbReference type="InterPro" id="IPR036249">
    <property type="entry name" value="Thioredoxin-like_sf"/>
</dbReference>
<dbReference type="PANTHER" id="PTHR43110">
    <property type="entry name" value="THIOL PEROXIDASE"/>
    <property type="match status" value="1"/>
</dbReference>
<evidence type="ECO:0000256" key="4">
    <source>
        <dbReference type="ARBA" id="ARBA00023157"/>
    </source>
</evidence>
<keyword evidence="3 6" id="KW-0560">Oxidoreductase</keyword>
<dbReference type="Proteomes" id="UP000594681">
    <property type="component" value="Chromosome"/>
</dbReference>
<dbReference type="PROSITE" id="PS01265">
    <property type="entry name" value="TPX"/>
    <property type="match status" value="1"/>
</dbReference>
<comment type="function">
    <text evidence="6">Thiol-specific peroxidase that catalyzes the reduction of hydrogen peroxide and organic hydroperoxides to water and alcohols, respectively. Plays a role in cell protection against oxidative stress by detoxifying peroxides.</text>
</comment>
<keyword evidence="5 6" id="KW-0676">Redox-active center</keyword>
<keyword evidence="9" id="KW-1185">Reference proteome</keyword>
<evidence type="ECO:0000313" key="9">
    <source>
        <dbReference type="Proteomes" id="UP000594681"/>
    </source>
</evidence>
<dbReference type="CDD" id="cd03014">
    <property type="entry name" value="PRX_Atyp2cys"/>
    <property type="match status" value="1"/>
</dbReference>
<dbReference type="NCBIfam" id="NF001808">
    <property type="entry name" value="PRK00522.1"/>
    <property type="match status" value="1"/>
</dbReference>
<evidence type="ECO:0000259" key="7">
    <source>
        <dbReference type="PROSITE" id="PS51352"/>
    </source>
</evidence>
<dbReference type="SUPFAM" id="SSF52833">
    <property type="entry name" value="Thioredoxin-like"/>
    <property type="match status" value="1"/>
</dbReference>